<gene>
    <name evidence="3" type="ORF">H8E19_12010</name>
</gene>
<reference evidence="3 4" key="1">
    <citation type="submission" date="2020-08" db="EMBL/GenBank/DDBJ databases">
        <title>Bridging the membrane lipid divide: bacteria of the FCB group superphylum have the potential to synthesize archaeal ether lipids.</title>
        <authorList>
            <person name="Villanueva L."/>
            <person name="Von Meijenfeldt F.A.B."/>
            <person name="Westbye A.B."/>
            <person name="Yadav S."/>
            <person name="Hopmans E.C."/>
            <person name="Dutilh B.E."/>
            <person name="Sinninghe Damste J.S."/>
        </authorList>
    </citation>
    <scope>NUCLEOTIDE SEQUENCE [LARGE SCALE GENOMIC DNA]</scope>
    <source>
        <strain evidence="3">NIOZ-UU27</strain>
    </source>
</reference>
<dbReference type="PANTHER" id="PTHR11851">
    <property type="entry name" value="METALLOPROTEASE"/>
    <property type="match status" value="1"/>
</dbReference>
<dbReference type="Pfam" id="PF05193">
    <property type="entry name" value="Peptidase_M16_C"/>
    <property type="match status" value="1"/>
</dbReference>
<evidence type="ECO:0000259" key="2">
    <source>
        <dbReference type="Pfam" id="PF05193"/>
    </source>
</evidence>
<dbReference type="InterPro" id="IPR007863">
    <property type="entry name" value="Peptidase_M16_C"/>
</dbReference>
<dbReference type="Gene3D" id="3.30.830.10">
    <property type="entry name" value="Metalloenzyme, LuxS/M16 peptidase-like"/>
    <property type="match status" value="1"/>
</dbReference>
<organism evidence="3 4">
    <name type="scientific">Candidatus Desulfacyla euxinica</name>
    <dbReference type="NCBI Taxonomy" id="2841693"/>
    <lineage>
        <taxon>Bacteria</taxon>
        <taxon>Deltaproteobacteria</taxon>
        <taxon>Candidatus Desulfacyla</taxon>
    </lineage>
</organism>
<dbReference type="AlphaFoldDB" id="A0A8J6N0V6"/>
<comment type="caution">
    <text evidence="3">The sequence shown here is derived from an EMBL/GenBank/DDBJ whole genome shotgun (WGS) entry which is preliminary data.</text>
</comment>
<name>A0A8J6N0V6_9DELT</name>
<comment type="similarity">
    <text evidence="1">Belongs to the peptidase M16 family.</text>
</comment>
<feature type="domain" description="Peptidase M16 C-terminal" evidence="2">
    <location>
        <begin position="2"/>
        <end position="161"/>
    </location>
</feature>
<evidence type="ECO:0000313" key="3">
    <source>
        <dbReference type="EMBL" id="MBC8178121.1"/>
    </source>
</evidence>
<accession>A0A8J6N0V6</accession>
<feature type="non-terminal residue" evidence="3">
    <location>
        <position position="1"/>
    </location>
</feature>
<sequence length="234" mass="25205">IPSNFVLTVVGDLKKDQLVPYVKTLFGAFPVSGNKIPVVAPEPPLTKFREAHLNRPGAQTHLVIGYLGVGLKSRDNPPMALIKTALAGQGGRLFTQLRDKQSLAYAITAFRSPGLETGVFGAYLACDPSKTAVATEAIFKELDEIREKGLTKKELEGAKSYLLGNLLIGLQTNGSQAMQMALDELYGLGYNNLPRFIRDIKAVSLDDIKGAAQKIIVPGRYVLVTVGPGQQKGK</sequence>
<proteinExistence type="inferred from homology"/>
<protein>
    <submittedName>
        <fullName evidence="3">Insulinase family protein</fullName>
    </submittedName>
</protein>
<dbReference type="GO" id="GO:0046872">
    <property type="term" value="F:metal ion binding"/>
    <property type="evidence" value="ECO:0007669"/>
    <property type="project" value="InterPro"/>
</dbReference>
<dbReference type="InterPro" id="IPR050361">
    <property type="entry name" value="MPP/UQCRC_Complex"/>
</dbReference>
<evidence type="ECO:0000313" key="4">
    <source>
        <dbReference type="Proteomes" id="UP000650524"/>
    </source>
</evidence>
<dbReference type="EMBL" id="JACNJD010000256">
    <property type="protein sequence ID" value="MBC8178121.1"/>
    <property type="molecule type" value="Genomic_DNA"/>
</dbReference>
<dbReference type="Proteomes" id="UP000650524">
    <property type="component" value="Unassembled WGS sequence"/>
</dbReference>
<evidence type="ECO:0000256" key="1">
    <source>
        <dbReference type="ARBA" id="ARBA00007261"/>
    </source>
</evidence>
<dbReference type="InterPro" id="IPR011249">
    <property type="entry name" value="Metalloenz_LuxS/M16"/>
</dbReference>
<dbReference type="SUPFAM" id="SSF63411">
    <property type="entry name" value="LuxS/MPP-like metallohydrolase"/>
    <property type="match status" value="2"/>
</dbReference>
<dbReference type="PANTHER" id="PTHR11851:SF49">
    <property type="entry name" value="MITOCHONDRIAL-PROCESSING PEPTIDASE SUBUNIT ALPHA"/>
    <property type="match status" value="1"/>
</dbReference>